<dbReference type="InterPro" id="IPR038408">
    <property type="entry name" value="GNK2_sf"/>
</dbReference>
<comment type="subcellular location">
    <subcellularLocation>
        <location evidence="1">Membrane</location>
        <topology evidence="1">Single-pass membrane protein</topology>
    </subcellularLocation>
</comment>
<dbReference type="InterPro" id="IPR001245">
    <property type="entry name" value="Ser-Thr/Tyr_kinase_cat_dom"/>
</dbReference>
<evidence type="ECO:0000256" key="10">
    <source>
        <dbReference type="ARBA" id="ARBA00022840"/>
    </source>
</evidence>
<dbReference type="InterPro" id="IPR002902">
    <property type="entry name" value="GNK2"/>
</dbReference>
<dbReference type="InterPro" id="IPR008271">
    <property type="entry name" value="Ser/Thr_kinase_AS"/>
</dbReference>
<dbReference type="PROSITE" id="PS00108">
    <property type="entry name" value="PROTEIN_KINASE_ST"/>
    <property type="match status" value="1"/>
</dbReference>
<feature type="compositionally biased region" description="Pro residues" evidence="15">
    <location>
        <begin position="254"/>
        <end position="275"/>
    </location>
</feature>
<evidence type="ECO:0000256" key="16">
    <source>
        <dbReference type="SAM" id="Phobius"/>
    </source>
</evidence>
<dbReference type="SUPFAM" id="SSF56112">
    <property type="entry name" value="Protein kinase-like (PK-like)"/>
    <property type="match status" value="1"/>
</dbReference>
<evidence type="ECO:0000313" key="21">
    <source>
        <dbReference type="Proteomes" id="UP000195402"/>
    </source>
</evidence>
<dbReference type="Pfam" id="PF01657">
    <property type="entry name" value="Stress-antifung"/>
    <property type="match status" value="2"/>
</dbReference>
<keyword evidence="12 16" id="KW-0472">Membrane</keyword>
<organism evidence="20 21">
    <name type="scientific">Macleaya cordata</name>
    <name type="common">Five-seeded plume-poppy</name>
    <name type="synonym">Bocconia cordata</name>
    <dbReference type="NCBI Taxonomy" id="56857"/>
    <lineage>
        <taxon>Eukaryota</taxon>
        <taxon>Viridiplantae</taxon>
        <taxon>Streptophyta</taxon>
        <taxon>Embryophyta</taxon>
        <taxon>Tracheophyta</taxon>
        <taxon>Spermatophyta</taxon>
        <taxon>Magnoliopsida</taxon>
        <taxon>Ranunculales</taxon>
        <taxon>Papaveraceae</taxon>
        <taxon>Papaveroideae</taxon>
        <taxon>Macleaya</taxon>
    </lineage>
</organism>
<evidence type="ECO:0000259" key="19">
    <source>
        <dbReference type="PROSITE" id="PS51473"/>
    </source>
</evidence>
<keyword evidence="11 16" id="KW-1133">Transmembrane helix</keyword>
<evidence type="ECO:0000256" key="13">
    <source>
        <dbReference type="ARBA" id="ARBA00023180"/>
    </source>
</evidence>
<keyword evidence="13" id="KW-0325">Glycoprotein</keyword>
<dbReference type="FunCoup" id="A0A200QL56">
    <property type="interactions" value="393"/>
</dbReference>
<evidence type="ECO:0000256" key="4">
    <source>
        <dbReference type="ARBA" id="ARBA00022679"/>
    </source>
</evidence>
<evidence type="ECO:0000256" key="6">
    <source>
        <dbReference type="ARBA" id="ARBA00022729"/>
    </source>
</evidence>
<gene>
    <name evidence="20" type="ORF">BVC80_1741g189</name>
</gene>
<dbReference type="PROSITE" id="PS51473">
    <property type="entry name" value="GNK2"/>
    <property type="match status" value="2"/>
</dbReference>
<dbReference type="CDD" id="cd23509">
    <property type="entry name" value="Gnk2-like"/>
    <property type="match status" value="2"/>
</dbReference>
<proteinExistence type="predicted"/>
<dbReference type="Gene3D" id="3.30.200.20">
    <property type="entry name" value="Phosphorylase Kinase, domain 1"/>
    <property type="match status" value="1"/>
</dbReference>
<evidence type="ECO:0000256" key="8">
    <source>
        <dbReference type="ARBA" id="ARBA00022741"/>
    </source>
</evidence>
<evidence type="ECO:0000259" key="18">
    <source>
        <dbReference type="PROSITE" id="PS50011"/>
    </source>
</evidence>
<evidence type="ECO:0000256" key="2">
    <source>
        <dbReference type="ARBA" id="ARBA00022527"/>
    </source>
</evidence>
<feature type="region of interest" description="Disordered" evidence="15">
    <location>
        <begin position="648"/>
        <end position="674"/>
    </location>
</feature>
<keyword evidence="4" id="KW-0808">Transferase</keyword>
<feature type="domain" description="Protein kinase" evidence="18">
    <location>
        <begin position="351"/>
        <end position="637"/>
    </location>
</feature>
<dbReference type="GO" id="GO:0005886">
    <property type="term" value="C:plasma membrane"/>
    <property type="evidence" value="ECO:0007669"/>
    <property type="project" value="TreeGrafter"/>
</dbReference>
<accession>A0A200QL56</accession>
<keyword evidence="5 16" id="KW-0812">Transmembrane</keyword>
<dbReference type="OMA" id="DWRIYRT"/>
<dbReference type="Pfam" id="PF07714">
    <property type="entry name" value="PK_Tyr_Ser-Thr"/>
    <property type="match status" value="1"/>
</dbReference>
<dbReference type="FunFam" id="3.30.430.20:FF:000002">
    <property type="entry name" value="Cysteine-rich receptor-like protein kinase 10"/>
    <property type="match status" value="1"/>
</dbReference>
<dbReference type="CDD" id="cd14066">
    <property type="entry name" value="STKc_IRAK"/>
    <property type="match status" value="1"/>
</dbReference>
<dbReference type="GO" id="GO:0006950">
    <property type="term" value="P:response to stress"/>
    <property type="evidence" value="ECO:0007669"/>
    <property type="project" value="UniProtKB-ARBA"/>
</dbReference>
<feature type="region of interest" description="Disordered" evidence="15">
    <location>
        <begin position="254"/>
        <end position="286"/>
    </location>
</feature>
<dbReference type="GO" id="GO:0005524">
    <property type="term" value="F:ATP binding"/>
    <property type="evidence" value="ECO:0007669"/>
    <property type="project" value="UniProtKB-UniRule"/>
</dbReference>
<dbReference type="FunFam" id="1.10.510.10:FF:000129">
    <property type="entry name" value="cysteine-rich receptor-like protein kinase 10"/>
    <property type="match status" value="1"/>
</dbReference>
<dbReference type="GO" id="GO:0004674">
    <property type="term" value="F:protein serine/threonine kinase activity"/>
    <property type="evidence" value="ECO:0007669"/>
    <property type="project" value="UniProtKB-KW"/>
</dbReference>
<evidence type="ECO:0000256" key="5">
    <source>
        <dbReference type="ARBA" id="ARBA00022692"/>
    </source>
</evidence>
<feature type="domain" description="Gnk2-homologous" evidence="19">
    <location>
        <begin position="146"/>
        <end position="251"/>
    </location>
</feature>
<evidence type="ECO:0000256" key="7">
    <source>
        <dbReference type="ARBA" id="ARBA00022737"/>
    </source>
</evidence>
<keyword evidence="6 17" id="KW-0732">Signal</keyword>
<feature type="domain" description="Gnk2-homologous" evidence="19">
    <location>
        <begin position="36"/>
        <end position="140"/>
    </location>
</feature>
<evidence type="ECO:0000256" key="11">
    <source>
        <dbReference type="ARBA" id="ARBA00022989"/>
    </source>
</evidence>
<dbReference type="PROSITE" id="PS50011">
    <property type="entry name" value="PROTEIN_KINASE_DOM"/>
    <property type="match status" value="1"/>
</dbReference>
<feature type="transmembrane region" description="Helical" evidence="16">
    <location>
        <begin position="291"/>
        <end position="314"/>
    </location>
</feature>
<evidence type="ECO:0000256" key="9">
    <source>
        <dbReference type="ARBA" id="ARBA00022777"/>
    </source>
</evidence>
<keyword evidence="8 14" id="KW-0547">Nucleotide-binding</keyword>
<dbReference type="InterPro" id="IPR017441">
    <property type="entry name" value="Protein_kinase_ATP_BS"/>
</dbReference>
<evidence type="ECO:0000256" key="15">
    <source>
        <dbReference type="SAM" id="MobiDB-lite"/>
    </source>
</evidence>
<dbReference type="Proteomes" id="UP000195402">
    <property type="component" value="Unassembled WGS sequence"/>
</dbReference>
<dbReference type="EMBL" id="MVGT01001732">
    <property type="protein sequence ID" value="OVA11175.1"/>
    <property type="molecule type" value="Genomic_DNA"/>
</dbReference>
<evidence type="ECO:0000256" key="12">
    <source>
        <dbReference type="ARBA" id="ARBA00023136"/>
    </source>
</evidence>
<dbReference type="PANTHER" id="PTHR27002">
    <property type="entry name" value="RECEPTOR-LIKE SERINE/THREONINE-PROTEIN KINASE SD1-8"/>
    <property type="match status" value="1"/>
</dbReference>
<dbReference type="PANTHER" id="PTHR27002:SF1050">
    <property type="entry name" value="CYSTEINE-RICH RECEPTOR-LIKE PROTEIN KINASE 5"/>
    <property type="match status" value="1"/>
</dbReference>
<dbReference type="InParanoid" id="A0A200QL56"/>
<sequence>MHLFATSNALQYFLLLLLLVSCLFFQNTTRAQTDDEEPNLLSCIGSNYTSGSQFETNLKKHLLPALLSDSSLQLSFINTSFGDNPDTVYGLMQCRGDVSMDLCRTCLNTSSVVVIRRCPNSKDATIRYNYCLLRYSNLRFFSQVDNRDTKMVWNTQNVSDPDAFNPLLGDLLNNLSSGAISKPSKFDTGTRKVNNFNSIYGMVECTQDLSGFDCSSCLQGMIGMLPNCCSGKKVAWIIGRSCLVAYEDAPFIFSPPPPPPPPPHPPPPPPSPPTTQSPSGKGKGSSTNKKVVIVVLPIIIGALLLLSAVFAYFLRRKKTTITLGIIDKDEMGSAESLQFDLITVRIATNNFSDANKLGEGGFGAVYKGQLRDGQQIAVKRLSSNSGQGSQEFKNEVVLLHKLQHRNLVRLLGFCLESEEKILIYEYVPNRSLDKYLFDPIRKLLLDWEKRYKIIGGTARGLLYLHQDSRLRIIHRDLKAGNILLDEEMNPKIADFGMAKLFGVDQTQGNTNRIAGTFGYMAPEYAFHGLFSVKSDVFSFGVLILEIVSGRKTTSFYDSASSPDLLSYAWKHWREGTALELMDSTLADSVLKNEVMRSIHIGLLCVQENIGNRPTMSNVVLMLNSYSITLPSPSQPAFFAGSRRTGSSMVRREWESDQSKSSSTSYSADELSAPR</sequence>
<dbReference type="SMART" id="SM00220">
    <property type="entry name" value="S_TKc"/>
    <property type="match status" value="1"/>
</dbReference>
<keyword evidence="21" id="KW-1185">Reference proteome</keyword>
<keyword evidence="7" id="KW-0677">Repeat</keyword>
<dbReference type="Gene3D" id="1.10.510.10">
    <property type="entry name" value="Transferase(Phosphotransferase) domain 1"/>
    <property type="match status" value="1"/>
</dbReference>
<comment type="caution">
    <text evidence="20">The sequence shown here is derived from an EMBL/GenBank/DDBJ whole genome shotgun (WGS) entry which is preliminary data.</text>
</comment>
<evidence type="ECO:0000256" key="3">
    <source>
        <dbReference type="ARBA" id="ARBA00022553"/>
    </source>
</evidence>
<reference evidence="20 21" key="1">
    <citation type="journal article" date="2017" name="Mol. Plant">
        <title>The Genome of Medicinal Plant Macleaya cordata Provides New Insights into Benzylisoquinoline Alkaloids Metabolism.</title>
        <authorList>
            <person name="Liu X."/>
            <person name="Liu Y."/>
            <person name="Huang P."/>
            <person name="Ma Y."/>
            <person name="Qing Z."/>
            <person name="Tang Q."/>
            <person name="Cao H."/>
            <person name="Cheng P."/>
            <person name="Zheng Y."/>
            <person name="Yuan Z."/>
            <person name="Zhou Y."/>
            <person name="Liu J."/>
            <person name="Tang Z."/>
            <person name="Zhuo Y."/>
            <person name="Zhang Y."/>
            <person name="Yu L."/>
            <person name="Huang J."/>
            <person name="Yang P."/>
            <person name="Peng Q."/>
            <person name="Zhang J."/>
            <person name="Jiang W."/>
            <person name="Zhang Z."/>
            <person name="Lin K."/>
            <person name="Ro D.K."/>
            <person name="Chen X."/>
            <person name="Xiong X."/>
            <person name="Shang Y."/>
            <person name="Huang S."/>
            <person name="Zeng J."/>
        </authorList>
    </citation>
    <scope>NUCLEOTIDE SEQUENCE [LARGE SCALE GENOMIC DNA]</scope>
    <source>
        <strain evidence="21">cv. BLH2017</strain>
        <tissue evidence="20">Root</tissue>
    </source>
</reference>
<keyword evidence="10 14" id="KW-0067">ATP-binding</keyword>
<dbReference type="FunFam" id="3.30.200.20:FF:000142">
    <property type="entry name" value="Cysteine-rich receptor-like protein kinase 10"/>
    <property type="match status" value="1"/>
</dbReference>
<dbReference type="AlphaFoldDB" id="A0A200QL56"/>
<evidence type="ECO:0000256" key="14">
    <source>
        <dbReference type="PROSITE-ProRule" id="PRU10141"/>
    </source>
</evidence>
<dbReference type="STRING" id="56857.A0A200QL56"/>
<keyword evidence="2" id="KW-0723">Serine/threonine-protein kinase</keyword>
<dbReference type="OrthoDB" id="4062651at2759"/>
<evidence type="ECO:0000313" key="20">
    <source>
        <dbReference type="EMBL" id="OVA11175.1"/>
    </source>
</evidence>
<keyword evidence="3" id="KW-0597">Phosphoprotein</keyword>
<dbReference type="PROSITE" id="PS00107">
    <property type="entry name" value="PROTEIN_KINASE_ATP"/>
    <property type="match status" value="1"/>
</dbReference>
<evidence type="ECO:0000256" key="1">
    <source>
        <dbReference type="ARBA" id="ARBA00004167"/>
    </source>
</evidence>
<name>A0A200QL56_MACCD</name>
<dbReference type="Gene3D" id="3.30.430.20">
    <property type="entry name" value="Gnk2 domain, C-X8-C-X2-C motif"/>
    <property type="match status" value="2"/>
</dbReference>
<feature type="signal peptide" evidence="17">
    <location>
        <begin position="1"/>
        <end position="31"/>
    </location>
</feature>
<feature type="binding site" evidence="14">
    <location>
        <position position="379"/>
    </location>
    <ligand>
        <name>ATP</name>
        <dbReference type="ChEBI" id="CHEBI:30616"/>
    </ligand>
</feature>
<dbReference type="InterPro" id="IPR000719">
    <property type="entry name" value="Prot_kinase_dom"/>
</dbReference>
<feature type="chain" id="PRO_5013143285" evidence="17">
    <location>
        <begin position="32"/>
        <end position="674"/>
    </location>
</feature>
<feature type="compositionally biased region" description="Low complexity" evidence="15">
    <location>
        <begin position="276"/>
        <end position="286"/>
    </location>
</feature>
<keyword evidence="9 20" id="KW-0418">Kinase</keyword>
<evidence type="ECO:0000256" key="17">
    <source>
        <dbReference type="SAM" id="SignalP"/>
    </source>
</evidence>
<protein>
    <submittedName>
        <fullName evidence="20">Protein kinase domain</fullName>
    </submittedName>
</protein>
<dbReference type="InterPro" id="IPR011009">
    <property type="entry name" value="Kinase-like_dom_sf"/>
</dbReference>